<reference evidence="5" key="1">
    <citation type="journal article" date="2006" name="Science">
        <title>Phytophthora genome sequences uncover evolutionary origins and mechanisms of pathogenesis.</title>
        <authorList>
            <person name="Tyler B.M."/>
            <person name="Tripathy S."/>
            <person name="Zhang X."/>
            <person name="Dehal P."/>
            <person name="Jiang R.H."/>
            <person name="Aerts A."/>
            <person name="Arredondo F.D."/>
            <person name="Baxter L."/>
            <person name="Bensasson D."/>
            <person name="Beynon J.L."/>
            <person name="Chapman J."/>
            <person name="Damasceno C.M."/>
            <person name="Dorrance A.E."/>
            <person name="Dou D."/>
            <person name="Dickerman A.W."/>
            <person name="Dubchak I.L."/>
            <person name="Garbelotto M."/>
            <person name="Gijzen M."/>
            <person name="Gordon S.G."/>
            <person name="Govers F."/>
            <person name="Grunwald N.J."/>
            <person name="Huang W."/>
            <person name="Ivors K.L."/>
            <person name="Jones R.W."/>
            <person name="Kamoun S."/>
            <person name="Krampis K."/>
            <person name="Lamour K.H."/>
            <person name="Lee M.K."/>
            <person name="McDonald W.H."/>
            <person name="Medina M."/>
            <person name="Meijer H.J."/>
            <person name="Nordberg E.K."/>
            <person name="Maclean D.J."/>
            <person name="Ospina-Giraldo M.D."/>
            <person name="Morris P.F."/>
            <person name="Phuntumart V."/>
            <person name="Putnam N.H."/>
            <person name="Rash S."/>
            <person name="Rose J.K."/>
            <person name="Sakihama Y."/>
            <person name="Salamov A.A."/>
            <person name="Savidor A."/>
            <person name="Scheuring C.F."/>
            <person name="Smith B.M."/>
            <person name="Sobral B.W."/>
            <person name="Terry A."/>
            <person name="Torto-Alalibo T.A."/>
            <person name="Win J."/>
            <person name="Xu Z."/>
            <person name="Zhang H."/>
            <person name="Grigoriev I.V."/>
            <person name="Rokhsar D.S."/>
            <person name="Boore J.L."/>
        </authorList>
    </citation>
    <scope>NUCLEOTIDE SEQUENCE [LARGE SCALE GENOMIC DNA]</scope>
    <source>
        <strain evidence="5">Pr102</strain>
    </source>
</reference>
<dbReference type="AlphaFoldDB" id="H3GEL2"/>
<dbReference type="eggNOG" id="ENOG502S9G4">
    <property type="taxonomic scope" value="Eukaryota"/>
</dbReference>
<dbReference type="EMBL" id="DS566003">
    <property type="status" value="NOT_ANNOTATED_CDS"/>
    <property type="molecule type" value="Genomic_DNA"/>
</dbReference>
<dbReference type="VEuPathDB" id="FungiDB:KRP23_5464"/>
<evidence type="ECO:0000256" key="2">
    <source>
        <dbReference type="ARBA" id="ARBA00022170"/>
    </source>
</evidence>
<feature type="compositionally biased region" description="Basic and acidic residues" evidence="3">
    <location>
        <begin position="81"/>
        <end position="100"/>
    </location>
</feature>
<dbReference type="OMA" id="DKPRITH"/>
<dbReference type="InParanoid" id="H3GEL2"/>
<dbReference type="Proteomes" id="UP000005238">
    <property type="component" value="Unassembled WGS sequence"/>
</dbReference>
<comment type="similarity">
    <text evidence="1">Belongs to the SDHAF4 family.</text>
</comment>
<sequence length="100" mass="10805">MAAGSRHSLGMSTQSSLQLRFYSGDKDADFVALHPSGKPHITNTPAAVSEDLDDEDDEDDEDMVAVGPSGVEYGGPTRGGKLKEPTRFGDWERKGRCSDF</sequence>
<proteinExistence type="inferred from homology"/>
<dbReference type="STRING" id="164328.H3GEL2"/>
<dbReference type="Pfam" id="PF07896">
    <property type="entry name" value="DUF1674"/>
    <property type="match status" value="1"/>
</dbReference>
<dbReference type="HOGENOM" id="CLU_152255_0_0_1"/>
<evidence type="ECO:0000256" key="1">
    <source>
        <dbReference type="ARBA" id="ARBA00005701"/>
    </source>
</evidence>
<dbReference type="PANTHER" id="PTHR28524:SF3">
    <property type="entry name" value="SUCCINATE DEHYDROGENASE ASSEMBLY FACTOR 4, MITOCHONDRIAL"/>
    <property type="match status" value="1"/>
</dbReference>
<protein>
    <recommendedName>
        <fullName evidence="2">Succinate dehydrogenase assembly factor 4, mitochondrial</fullName>
    </recommendedName>
</protein>
<organism evidence="4 5">
    <name type="scientific">Phytophthora ramorum</name>
    <name type="common">Sudden oak death agent</name>
    <dbReference type="NCBI Taxonomy" id="164328"/>
    <lineage>
        <taxon>Eukaryota</taxon>
        <taxon>Sar</taxon>
        <taxon>Stramenopiles</taxon>
        <taxon>Oomycota</taxon>
        <taxon>Peronosporomycetes</taxon>
        <taxon>Peronosporales</taxon>
        <taxon>Peronosporaceae</taxon>
        <taxon>Phytophthora</taxon>
    </lineage>
</organism>
<dbReference type="GO" id="GO:0005739">
    <property type="term" value="C:mitochondrion"/>
    <property type="evidence" value="ECO:0000318"/>
    <property type="project" value="GO_Central"/>
</dbReference>
<dbReference type="InterPro" id="IPR012875">
    <property type="entry name" value="SDHF4"/>
</dbReference>
<accession>H3GEL2</accession>
<reference evidence="4" key="2">
    <citation type="submission" date="2015-06" db="UniProtKB">
        <authorList>
            <consortium name="EnsemblProtists"/>
        </authorList>
    </citation>
    <scope>IDENTIFICATION</scope>
    <source>
        <strain evidence="4">Pr102</strain>
    </source>
</reference>
<keyword evidence="5" id="KW-1185">Reference proteome</keyword>
<evidence type="ECO:0000313" key="4">
    <source>
        <dbReference type="EnsemblProtists" id="Phyra74099"/>
    </source>
</evidence>
<dbReference type="PANTHER" id="PTHR28524">
    <property type="entry name" value="SUCCINATE DEHYDROGENASE ASSEMBLY FACTOR 4, MITOCHONDRIAL"/>
    <property type="match status" value="1"/>
</dbReference>
<evidence type="ECO:0000256" key="3">
    <source>
        <dbReference type="SAM" id="MobiDB-lite"/>
    </source>
</evidence>
<evidence type="ECO:0000313" key="5">
    <source>
        <dbReference type="Proteomes" id="UP000005238"/>
    </source>
</evidence>
<name>H3GEL2_PHYRM</name>
<dbReference type="VEuPathDB" id="FungiDB:KRP22_14658"/>
<feature type="region of interest" description="Disordered" evidence="3">
    <location>
        <begin position="33"/>
        <end position="100"/>
    </location>
</feature>
<feature type="compositionally biased region" description="Acidic residues" evidence="3">
    <location>
        <begin position="50"/>
        <end position="63"/>
    </location>
</feature>
<dbReference type="EnsemblProtists" id="Phyra74099">
    <property type="protein sequence ID" value="Phyra74099"/>
    <property type="gene ID" value="Phyra74099"/>
</dbReference>
<dbReference type="GO" id="GO:0034553">
    <property type="term" value="P:mitochondrial respiratory chain complex II assembly"/>
    <property type="evidence" value="ECO:0000318"/>
    <property type="project" value="GO_Central"/>
</dbReference>